<reference evidence="1 2" key="1">
    <citation type="submission" date="2019-06" db="EMBL/GenBank/DDBJ databases">
        <title>Echinicola alkalisoli sp. nov. isolated from saline soil.</title>
        <authorList>
            <person name="Sun J.-Q."/>
            <person name="Xu L."/>
        </authorList>
    </citation>
    <scope>NUCLEOTIDE SEQUENCE [LARGE SCALE GENOMIC DNA]</scope>
    <source>
        <strain evidence="1 2">LN3S3</strain>
    </source>
</reference>
<dbReference type="KEGG" id="echi:FKX85_15830"/>
<organism evidence="1 2">
    <name type="scientific">Echinicola soli</name>
    <dbReference type="NCBI Taxonomy" id="2591634"/>
    <lineage>
        <taxon>Bacteria</taxon>
        <taxon>Pseudomonadati</taxon>
        <taxon>Bacteroidota</taxon>
        <taxon>Cytophagia</taxon>
        <taxon>Cytophagales</taxon>
        <taxon>Cyclobacteriaceae</taxon>
        <taxon>Echinicola</taxon>
    </lineage>
</organism>
<sequence>MKQVYFVDKMEIRMGSPFNHCKLKFEGFTLPELSEGGFQDIYSWDHNHKFLALIKWDIKADNEPGFDIVVSDTEKEEVIFSSDRIEGICTSLSLDNDRLEYSSISQGSETVRSIQIKQ</sequence>
<proteinExistence type="predicted"/>
<dbReference type="Proteomes" id="UP000316614">
    <property type="component" value="Chromosome"/>
</dbReference>
<evidence type="ECO:0000313" key="1">
    <source>
        <dbReference type="EMBL" id="QDH80431.1"/>
    </source>
</evidence>
<keyword evidence="2" id="KW-1185">Reference proteome</keyword>
<protein>
    <submittedName>
        <fullName evidence="1">Uncharacterized protein</fullName>
    </submittedName>
</protein>
<dbReference type="AlphaFoldDB" id="A0A514CKR6"/>
<name>A0A514CKR6_9BACT</name>
<gene>
    <name evidence="1" type="ORF">FKX85_15830</name>
</gene>
<dbReference type="OrthoDB" id="9908483at2"/>
<dbReference type="RefSeq" id="WP_141615665.1">
    <property type="nucleotide sequence ID" value="NZ_CP041253.1"/>
</dbReference>
<dbReference type="EMBL" id="CP041253">
    <property type="protein sequence ID" value="QDH80431.1"/>
    <property type="molecule type" value="Genomic_DNA"/>
</dbReference>
<accession>A0A514CKR6</accession>
<evidence type="ECO:0000313" key="2">
    <source>
        <dbReference type="Proteomes" id="UP000316614"/>
    </source>
</evidence>